<feature type="region of interest" description="Disordered" evidence="1">
    <location>
        <begin position="1020"/>
        <end position="1056"/>
    </location>
</feature>
<feature type="domain" description="Calcium-activated chloride channel N-terminal" evidence="4">
    <location>
        <begin position="231"/>
        <end position="283"/>
    </location>
</feature>
<evidence type="ECO:0000256" key="2">
    <source>
        <dbReference type="SAM" id="Phobius"/>
    </source>
</evidence>
<keyword evidence="6" id="KW-1185">Reference proteome</keyword>
<evidence type="ECO:0000259" key="4">
    <source>
        <dbReference type="Pfam" id="PF08434"/>
    </source>
</evidence>
<dbReference type="Pfam" id="PF08434">
    <property type="entry name" value="CLCA"/>
    <property type="match status" value="2"/>
</dbReference>
<comment type="caution">
    <text evidence="5">The sequence shown here is derived from an EMBL/GenBank/DDBJ whole genome shotgun (WGS) entry which is preliminary data.</text>
</comment>
<feature type="compositionally biased region" description="Polar residues" evidence="1">
    <location>
        <begin position="1227"/>
        <end position="1257"/>
    </location>
</feature>
<proteinExistence type="predicted"/>
<dbReference type="GO" id="GO:0032991">
    <property type="term" value="C:protein-containing complex"/>
    <property type="evidence" value="ECO:0007669"/>
    <property type="project" value="UniProtKB-ARBA"/>
</dbReference>
<feature type="chain" id="PRO_5044820614" description="Calcium-activated chloride channel N-terminal domain-containing protein" evidence="3">
    <location>
        <begin position="33"/>
        <end position="1268"/>
    </location>
</feature>
<sequence length="1268" mass="140743">MTRRGHILPAPSCWLQLLLLVTVLGLVPGSSSSSSSVYIDKSAYRNVVVEIRDNVPVENCQSILHNLEIMLTSASQYLFSALDGRVYFGEISVVLPARWPNSCIPYNQTRTSAGGDRADVTIRSHTRGESLIWTDQYAGCGEPGDQIYIDSEVLGRDTIGREFVREWAKYRYGVFDEIGYDKDPVYPRCYINDDHEVKLTGCSDAPVNDHGLCGSPTSAPVPYNISDILDRNARTSIMFAAEAPSVAMFCDEGTHNRYAPSKHNQMCDRRSTLDVILKHPDFVGESQVAVNPSVIINTTPKFSYKTRKSTRYVIIIDETLDMQLRESWSFLRSAIRKWVVYDLPANTEIGMVLANDTATEKMLQISSLHQQENKDLVASFIPYSPSDSRQPACLTCAISDAISMLNERTRQHGPANSVIMVIAPGMDFSIDHKSLANAARASKIRITTINYPNVIRRQPLDALAHGTGGAAFSVFECKYNGEKTYLTTYFELTNVLFNVGKLYYEGNTNDLPVEIYRKELVDVIDDSNQISKRTSRTVTGSFMLDSFMGPPAYFFVYIHNPENPLITNLKLTSPNGNVYTSRSDARSLVKQLMISAVLNETGTWTYTIDRFNGNPQPHYVQVIATPRSKYAPVIQARSWIHQSRSGGPPIIYAEVKKGDLPVSSALVEVTVTRPDKVCQAGTGMVTECREKLKLLDTGAGDPDITKGDGVYSRYFNAEEFGGAGAYQFEVTVSDNGNTAYSLSESASYGVNPTNSKRCCGSAITIPLKQPLTPFQRTLQPMTVFVTLDQLNDENRRLVGRISDLSADVEGRKVRLGWTSPDMGGKTVARYEVKYATTIKDIVDNFDTAAVLWHHDNPLTYSIGDDSTFTMNITHEPHLIGQILYFAVRPYSKLTKDAEPGPISNYVRVFVPKPKPTTMYPSSSSSGTESYDSIWSSYDGINKHHDGMDIIPRIAKTMDLGLELLLPIIAGVILLLALIVVYCYFCVVKKRHDTHDDEQKKPIKSFKSDHKLSNSHSVIVTAGNASSPSSNSTTSSSSSPNHANHHPHMPNSVSYDMNLNDHQTVGIPTIYSIDDEMMLAKKRYSTMGPTHPMEQQLIEELKQQQHIIDSQSFLVPTSNNNNCAVSIISTASNNTTLTRTYNPNPTIPGGRTLSPYESWSASQLLQEHDHHHPHHQPTLMDDLVDNNVPQQFYQTQPHSQHDQMSLLNNNHLHESTPPVPPLPIYTTSNSNNGGYIPSNHGSNSSLGTATQNGSISGTDTKKRRNVTMV</sequence>
<keyword evidence="2" id="KW-1133">Transmembrane helix</keyword>
<dbReference type="Proteomes" id="UP001562425">
    <property type="component" value="Unassembled WGS sequence"/>
</dbReference>
<evidence type="ECO:0000256" key="1">
    <source>
        <dbReference type="SAM" id="MobiDB-lite"/>
    </source>
</evidence>
<evidence type="ECO:0000256" key="3">
    <source>
        <dbReference type="SAM" id="SignalP"/>
    </source>
</evidence>
<evidence type="ECO:0000313" key="5">
    <source>
        <dbReference type="EMBL" id="KAL1376817.1"/>
    </source>
</evidence>
<dbReference type="InterPro" id="IPR036465">
    <property type="entry name" value="vWFA_dom_sf"/>
</dbReference>
<protein>
    <recommendedName>
        <fullName evidence="4">Calcium-activated chloride channel N-terminal domain-containing protein</fullName>
    </recommendedName>
</protein>
<evidence type="ECO:0000313" key="6">
    <source>
        <dbReference type="Proteomes" id="UP001562425"/>
    </source>
</evidence>
<dbReference type="AlphaFoldDB" id="A0ABD1CL42"/>
<dbReference type="InterPro" id="IPR013642">
    <property type="entry name" value="CLCA_N"/>
</dbReference>
<accession>A0ABD1CL42</accession>
<keyword evidence="2" id="KW-0812">Transmembrane</keyword>
<organism evidence="5 6">
    <name type="scientific">Culex pipiens pipiens</name>
    <name type="common">Northern house mosquito</name>
    <dbReference type="NCBI Taxonomy" id="38569"/>
    <lineage>
        <taxon>Eukaryota</taxon>
        <taxon>Metazoa</taxon>
        <taxon>Ecdysozoa</taxon>
        <taxon>Arthropoda</taxon>
        <taxon>Hexapoda</taxon>
        <taxon>Insecta</taxon>
        <taxon>Pterygota</taxon>
        <taxon>Neoptera</taxon>
        <taxon>Endopterygota</taxon>
        <taxon>Diptera</taxon>
        <taxon>Nematocera</taxon>
        <taxon>Culicoidea</taxon>
        <taxon>Culicidae</taxon>
        <taxon>Culicinae</taxon>
        <taxon>Culicini</taxon>
        <taxon>Culex</taxon>
        <taxon>Culex</taxon>
    </lineage>
</organism>
<name>A0ABD1CL42_CULPP</name>
<feature type="region of interest" description="Disordered" evidence="1">
    <location>
        <begin position="1227"/>
        <end position="1268"/>
    </location>
</feature>
<keyword evidence="3" id="KW-0732">Signal</keyword>
<reference evidence="5 6" key="1">
    <citation type="submission" date="2024-05" db="EMBL/GenBank/DDBJ databases">
        <title>Culex pipiens pipiens assembly and annotation.</title>
        <authorList>
            <person name="Alout H."/>
            <person name="Durand T."/>
        </authorList>
    </citation>
    <scope>NUCLEOTIDE SEQUENCE [LARGE SCALE GENOMIC DNA]</scope>
    <source>
        <strain evidence="5">HA-2024</strain>
        <tissue evidence="5">Whole body</tissue>
    </source>
</reference>
<dbReference type="Gene3D" id="3.40.50.410">
    <property type="entry name" value="von Willebrand factor, type A domain"/>
    <property type="match status" value="1"/>
</dbReference>
<feature type="compositionally biased region" description="Low complexity" evidence="1">
    <location>
        <begin position="1023"/>
        <end position="1041"/>
    </location>
</feature>
<dbReference type="EMBL" id="JBEHCU010011370">
    <property type="protein sequence ID" value="KAL1376817.1"/>
    <property type="molecule type" value="Genomic_DNA"/>
</dbReference>
<feature type="transmembrane region" description="Helical" evidence="2">
    <location>
        <begin position="963"/>
        <end position="984"/>
    </location>
</feature>
<keyword evidence="2" id="KW-0472">Membrane</keyword>
<feature type="signal peptide" evidence="3">
    <location>
        <begin position="1"/>
        <end position="32"/>
    </location>
</feature>
<feature type="domain" description="Calcium-activated chloride channel N-terminal" evidence="4">
    <location>
        <begin position="39"/>
        <end position="204"/>
    </location>
</feature>
<gene>
    <name evidence="5" type="ORF">pipiens_001563</name>
</gene>
<dbReference type="SUPFAM" id="SSF53300">
    <property type="entry name" value="vWA-like"/>
    <property type="match status" value="1"/>
</dbReference>